<dbReference type="SUPFAM" id="SSF53335">
    <property type="entry name" value="S-adenosyl-L-methionine-dependent methyltransferases"/>
    <property type="match status" value="1"/>
</dbReference>
<dbReference type="RefSeq" id="WP_131906981.1">
    <property type="nucleotide sequence ID" value="NZ_BAAAFU010000001.1"/>
</dbReference>
<feature type="binding site" evidence="3 4">
    <location>
        <begin position="87"/>
        <end position="88"/>
    </location>
    <ligand>
        <name>S-adenosyl-L-methionine</name>
        <dbReference type="ChEBI" id="CHEBI:59789"/>
    </ligand>
</feature>
<dbReference type="Gene3D" id="3.40.50.150">
    <property type="entry name" value="Vaccinia Virus protein VP39"/>
    <property type="match status" value="1"/>
</dbReference>
<feature type="binding site" evidence="3 4">
    <location>
        <position position="37"/>
    </location>
    <ligand>
        <name>S-adenosyl-L-methionine</name>
        <dbReference type="ChEBI" id="CHEBI:59789"/>
    </ligand>
</feature>
<dbReference type="Pfam" id="PF13649">
    <property type="entry name" value="Methyltransf_25"/>
    <property type="match status" value="1"/>
</dbReference>
<dbReference type="InterPro" id="IPR029063">
    <property type="entry name" value="SAM-dependent_MTases_sf"/>
</dbReference>
<evidence type="ECO:0000259" key="5">
    <source>
        <dbReference type="Pfam" id="PF13649"/>
    </source>
</evidence>
<gene>
    <name evidence="3" type="primary">cmoA</name>
    <name evidence="6" type="ORF">EV695_3250</name>
</gene>
<dbReference type="GO" id="GO:0008168">
    <property type="term" value="F:methyltransferase activity"/>
    <property type="evidence" value="ECO:0007669"/>
    <property type="project" value="UniProtKB-KW"/>
</dbReference>
<dbReference type="InterPro" id="IPR005271">
    <property type="entry name" value="CmoA"/>
</dbReference>
<comment type="subunit">
    <text evidence="3">Homodimer.</text>
</comment>
<dbReference type="GO" id="GO:1904047">
    <property type="term" value="F:S-adenosyl-L-methionine binding"/>
    <property type="evidence" value="ECO:0007669"/>
    <property type="project" value="UniProtKB-UniRule"/>
</dbReference>
<comment type="function">
    <text evidence="3">Catalyzes the conversion of S-adenosyl-L-methionine (SAM) to carboxy-S-adenosyl-L-methionine (Cx-SAM).</text>
</comment>
<comment type="catalytic activity">
    <reaction evidence="3">
        <text>prephenate + S-adenosyl-L-methionine = carboxy-S-adenosyl-L-methionine + 3-phenylpyruvate + H2O</text>
        <dbReference type="Rhea" id="RHEA:51692"/>
        <dbReference type="ChEBI" id="CHEBI:15377"/>
        <dbReference type="ChEBI" id="CHEBI:18005"/>
        <dbReference type="ChEBI" id="CHEBI:29934"/>
        <dbReference type="ChEBI" id="CHEBI:59789"/>
        <dbReference type="ChEBI" id="CHEBI:134278"/>
    </reaction>
</comment>
<proteinExistence type="inferred from homology"/>
<organism evidence="6 7">
    <name type="scientific">Cocleimonas flava</name>
    <dbReference type="NCBI Taxonomy" id="634765"/>
    <lineage>
        <taxon>Bacteria</taxon>
        <taxon>Pseudomonadati</taxon>
        <taxon>Pseudomonadota</taxon>
        <taxon>Gammaproteobacteria</taxon>
        <taxon>Thiotrichales</taxon>
        <taxon>Thiotrichaceae</taxon>
        <taxon>Cocleimonas</taxon>
    </lineage>
</organism>
<feature type="domain" description="Methyltransferase" evidence="5">
    <location>
        <begin position="58"/>
        <end position="156"/>
    </location>
</feature>
<dbReference type="PANTHER" id="PTHR43861:SF2">
    <property type="entry name" value="CARBOXY-S-ADENOSYL-L-METHIONINE SYNTHASE"/>
    <property type="match status" value="1"/>
</dbReference>
<comment type="similarity">
    <text evidence="3">Belongs to the class I-like SAM-binding methyltransferase superfamily. Cx-SAM synthase family.</text>
</comment>
<reference evidence="6 7" key="1">
    <citation type="submission" date="2019-03" db="EMBL/GenBank/DDBJ databases">
        <title>Genomic Encyclopedia of Type Strains, Phase IV (KMG-IV): sequencing the most valuable type-strain genomes for metagenomic binning, comparative biology and taxonomic classification.</title>
        <authorList>
            <person name="Goeker M."/>
        </authorList>
    </citation>
    <scope>NUCLEOTIDE SEQUENCE [LARGE SCALE GENOMIC DNA]</scope>
    <source>
        <strain evidence="6 7">DSM 24830</strain>
    </source>
</reference>
<dbReference type="PANTHER" id="PTHR43861">
    <property type="entry name" value="TRANS-ACONITATE 2-METHYLTRANSFERASE-RELATED"/>
    <property type="match status" value="1"/>
</dbReference>
<dbReference type="GO" id="GO:0002098">
    <property type="term" value="P:tRNA wobble uridine modification"/>
    <property type="evidence" value="ECO:0007669"/>
    <property type="project" value="InterPro"/>
</dbReference>
<keyword evidence="6" id="KW-0489">Methyltransferase</keyword>
<dbReference type="PIRSF" id="PIRSF006325">
    <property type="entry name" value="MeTrfase_bac"/>
    <property type="match status" value="1"/>
</dbReference>
<keyword evidence="2 3" id="KW-0949">S-adenosyl-L-methionine</keyword>
<evidence type="ECO:0000313" key="7">
    <source>
        <dbReference type="Proteomes" id="UP000294887"/>
    </source>
</evidence>
<dbReference type="InterPro" id="IPR041698">
    <property type="entry name" value="Methyltransf_25"/>
</dbReference>
<evidence type="ECO:0000313" key="6">
    <source>
        <dbReference type="EMBL" id="TCJ85281.1"/>
    </source>
</evidence>
<feature type="binding site" evidence="3 4">
    <location>
        <begin position="115"/>
        <end position="116"/>
    </location>
    <ligand>
        <name>S-adenosyl-L-methionine</name>
        <dbReference type="ChEBI" id="CHEBI:59789"/>
    </ligand>
</feature>
<dbReference type="GO" id="GO:0016743">
    <property type="term" value="F:carboxyl- or carbamoyltransferase activity"/>
    <property type="evidence" value="ECO:0007669"/>
    <property type="project" value="UniProtKB-UniRule"/>
</dbReference>
<feature type="binding site" evidence="3">
    <location>
        <position position="197"/>
    </location>
    <ligand>
        <name>S-adenosyl-L-methionine</name>
        <dbReference type="ChEBI" id="CHEBI:59789"/>
    </ligand>
</feature>
<dbReference type="AlphaFoldDB" id="A0A4R1F4C2"/>
<protein>
    <recommendedName>
        <fullName evidence="3">Carboxy-S-adenosyl-L-methionine synthase</fullName>
        <shortName evidence="3">Cx-SAM synthase</shortName>
        <ecNumber evidence="3">2.1.3.-</ecNumber>
    </recommendedName>
</protein>
<dbReference type="OrthoDB" id="9779941at2"/>
<evidence type="ECO:0000256" key="2">
    <source>
        <dbReference type="ARBA" id="ARBA00022691"/>
    </source>
</evidence>
<evidence type="ECO:0000256" key="3">
    <source>
        <dbReference type="HAMAP-Rule" id="MF_01589"/>
    </source>
</evidence>
<keyword evidence="7" id="KW-1185">Reference proteome</keyword>
<evidence type="ECO:0000256" key="1">
    <source>
        <dbReference type="ARBA" id="ARBA00022679"/>
    </source>
</evidence>
<dbReference type="EC" id="2.1.3.-" evidence="3"/>
<feature type="binding site" evidence="3 4">
    <location>
        <position position="130"/>
    </location>
    <ligand>
        <name>S-adenosyl-L-methionine</name>
        <dbReference type="ChEBI" id="CHEBI:59789"/>
    </ligand>
</feature>
<dbReference type="NCBIfam" id="TIGR00740">
    <property type="entry name" value="carboxy-S-adenosyl-L-methionine synthase CmoA"/>
    <property type="match status" value="1"/>
</dbReference>
<keyword evidence="1 3" id="KW-0808">Transferase</keyword>
<dbReference type="Proteomes" id="UP000294887">
    <property type="component" value="Unassembled WGS sequence"/>
</dbReference>
<name>A0A4R1F4C2_9GAMM</name>
<sequence>MKQDNIFANNQKVVDFAFDDSVADVFPDMIRRSVPGYETVISLLGVYAGQYAKDNSNVYDLGCSLGAATLAMHRQTSSRKLKHICIDNSEAMVKRCQSRLARHMPESDLDVLCEDIEKSEISNASLVVINFTLQFLSPESRLSLLKKVYEGMLPGGALILSEKIIFDNEEENQQQIEWYHNMKRSNGYSDLEISQKRAALENVMIPDTLEQHQTRLQEAGFSQSYQWFQSFNFISLVALKS</sequence>
<comment type="caution">
    <text evidence="6">The sequence shown here is derived from an EMBL/GenBank/DDBJ whole genome shotgun (WGS) entry which is preliminary data.</text>
</comment>
<dbReference type="CDD" id="cd02440">
    <property type="entry name" value="AdoMet_MTases"/>
    <property type="match status" value="1"/>
</dbReference>
<dbReference type="GO" id="GO:0032259">
    <property type="term" value="P:methylation"/>
    <property type="evidence" value="ECO:0007669"/>
    <property type="project" value="UniProtKB-KW"/>
</dbReference>
<dbReference type="HAMAP" id="MF_01589">
    <property type="entry name" value="Cx_SAM_synthase"/>
    <property type="match status" value="1"/>
</dbReference>
<dbReference type="EMBL" id="SMFQ01000004">
    <property type="protein sequence ID" value="TCJ85281.1"/>
    <property type="molecule type" value="Genomic_DNA"/>
</dbReference>
<evidence type="ECO:0000256" key="4">
    <source>
        <dbReference type="PIRSR" id="PIRSR006325-1"/>
    </source>
</evidence>
<feature type="binding site" evidence="3 4">
    <location>
        <begin position="62"/>
        <end position="64"/>
    </location>
    <ligand>
        <name>S-adenosyl-L-methionine</name>
        <dbReference type="ChEBI" id="CHEBI:59789"/>
    </ligand>
</feature>
<accession>A0A4R1F4C2</accession>